<dbReference type="Proteomes" id="UP001635817">
    <property type="component" value="Unassembled WGS sequence"/>
</dbReference>
<protein>
    <recommendedName>
        <fullName evidence="3">DUF3806 domain-containing protein</fullName>
    </recommendedName>
</protein>
<dbReference type="RefSeq" id="WP_409549444.1">
    <property type="nucleotide sequence ID" value="NZ_JBKBDE010000002.1"/>
</dbReference>
<proteinExistence type="predicted"/>
<comment type="caution">
    <text evidence="1">The sequence shown here is derived from an EMBL/GenBank/DDBJ whole genome shotgun (WGS) entry which is preliminary data.</text>
</comment>
<sequence>MTTLPTTWRDYTAKLTAAQVEKLTRMEHGSDPRACELQARAYAMHNALQTELAGVPLPHGAMSADEWVGDDGPQPFRTWAGSSWIVPAHSDDSLDWRVSHDDLKVEIQGVQLADGRTKRYVTVEGLPSDGLLPLASVRLLSESLAEAIAEPLI</sequence>
<gene>
    <name evidence="1" type="ORF">ACK4CP_09665</name>
</gene>
<evidence type="ECO:0000313" key="2">
    <source>
        <dbReference type="Proteomes" id="UP001635817"/>
    </source>
</evidence>
<keyword evidence="2" id="KW-1185">Reference proteome</keyword>
<name>A0ABW9LRN2_9MYCO</name>
<evidence type="ECO:0008006" key="3">
    <source>
        <dbReference type="Google" id="ProtNLM"/>
    </source>
</evidence>
<accession>A0ABW9LRN2</accession>
<dbReference type="EMBL" id="JBKBDE010000002">
    <property type="protein sequence ID" value="MFN6550658.1"/>
    <property type="molecule type" value="Genomic_DNA"/>
</dbReference>
<evidence type="ECO:0000313" key="1">
    <source>
        <dbReference type="EMBL" id="MFN6550658.1"/>
    </source>
</evidence>
<organism evidence="1 2">
    <name type="scientific">Mycolicibacterium septicum</name>
    <dbReference type="NCBI Taxonomy" id="98668"/>
    <lineage>
        <taxon>Bacteria</taxon>
        <taxon>Bacillati</taxon>
        <taxon>Actinomycetota</taxon>
        <taxon>Actinomycetes</taxon>
        <taxon>Mycobacteriales</taxon>
        <taxon>Mycobacteriaceae</taxon>
        <taxon>Mycolicibacterium</taxon>
    </lineage>
</organism>
<reference evidence="1 2" key="1">
    <citation type="submission" date="2024-12" db="EMBL/GenBank/DDBJ databases">
        <title>The coexistence of Mycolicibacterium septicum and Mycolicibacterium nivoides in clinical samples.</title>
        <authorList>
            <person name="Wang C."/>
            <person name="Feng Y."/>
            <person name="Zong Z."/>
        </authorList>
    </citation>
    <scope>NUCLEOTIDE SEQUENCE [LARGE SCALE GENOMIC DNA]</scope>
    <source>
        <strain evidence="1 2">120310</strain>
    </source>
</reference>